<dbReference type="PANTHER" id="PTHR24296">
    <property type="entry name" value="CYTOCHROME P450"/>
    <property type="match status" value="1"/>
</dbReference>
<organism evidence="5 6">
    <name type="scientific">Clydaea vesicula</name>
    <dbReference type="NCBI Taxonomy" id="447962"/>
    <lineage>
        <taxon>Eukaryota</taxon>
        <taxon>Fungi</taxon>
        <taxon>Fungi incertae sedis</taxon>
        <taxon>Chytridiomycota</taxon>
        <taxon>Chytridiomycota incertae sedis</taxon>
        <taxon>Chytridiomycetes</taxon>
        <taxon>Lobulomycetales</taxon>
        <taxon>Lobulomycetaceae</taxon>
        <taxon>Clydaea</taxon>
    </lineage>
</organism>
<evidence type="ECO:0000313" key="5">
    <source>
        <dbReference type="EMBL" id="KAJ3199756.1"/>
    </source>
</evidence>
<dbReference type="EMBL" id="JADGJW010002043">
    <property type="protein sequence ID" value="KAJ3199756.1"/>
    <property type="molecule type" value="Genomic_DNA"/>
</dbReference>
<evidence type="ECO:0008006" key="7">
    <source>
        <dbReference type="Google" id="ProtNLM"/>
    </source>
</evidence>
<protein>
    <recommendedName>
        <fullName evidence="7">Cytochrome P450</fullName>
    </recommendedName>
</protein>
<dbReference type="GO" id="GO:0004497">
    <property type="term" value="F:monooxygenase activity"/>
    <property type="evidence" value="ECO:0007669"/>
    <property type="project" value="InterPro"/>
</dbReference>
<dbReference type="InterPro" id="IPR036396">
    <property type="entry name" value="Cyt_P450_sf"/>
</dbReference>
<dbReference type="Proteomes" id="UP001211065">
    <property type="component" value="Unassembled WGS sequence"/>
</dbReference>
<dbReference type="SUPFAM" id="SSF48264">
    <property type="entry name" value="Cytochrome P450"/>
    <property type="match status" value="1"/>
</dbReference>
<evidence type="ECO:0000256" key="1">
    <source>
        <dbReference type="ARBA" id="ARBA00010617"/>
    </source>
</evidence>
<dbReference type="InterPro" id="IPR002401">
    <property type="entry name" value="Cyt_P450_E_grp-I"/>
</dbReference>
<comment type="similarity">
    <text evidence="1">Belongs to the cytochrome P450 family.</text>
</comment>
<evidence type="ECO:0000256" key="3">
    <source>
        <dbReference type="ARBA" id="ARBA00023002"/>
    </source>
</evidence>
<dbReference type="AlphaFoldDB" id="A0AAD5TUK8"/>
<gene>
    <name evidence="5" type="ORF">HK099_003024</name>
</gene>
<proteinExistence type="inferred from homology"/>
<dbReference type="PRINTS" id="PR00463">
    <property type="entry name" value="EP450I"/>
</dbReference>
<keyword evidence="6" id="KW-1185">Reference proteome</keyword>
<keyword evidence="2" id="KW-0479">Metal-binding</keyword>
<keyword evidence="3" id="KW-0560">Oxidoreductase</keyword>
<dbReference type="GO" id="GO:0005506">
    <property type="term" value="F:iron ion binding"/>
    <property type="evidence" value="ECO:0007669"/>
    <property type="project" value="InterPro"/>
</dbReference>
<dbReference type="PRINTS" id="PR00385">
    <property type="entry name" value="P450"/>
</dbReference>
<evidence type="ECO:0000256" key="2">
    <source>
        <dbReference type="ARBA" id="ARBA00022723"/>
    </source>
</evidence>
<sequence>MQRKLASHIFTVKNFKLNFCKIFEEETIILLKFLKNSSLKNETVDISKVFFGFTLDSFGKIAFGVDFQCLKNPESPLPFATSFDNVQNLICHRFVNPFWFIFEHINGQRRALNKNIKVIDEFAYEMIKDARAKKLLNVDDETDVDKTLIERFMESKNEDGTYLSDVQLRDVVLNFIIAGRDTTAQALSWSIYEISMNSEMEEKLYAEAMSVLGKEGTVDYDNIKELKNYQAFFSEILRLYPSVPANVKQCVEDDTLPTGHFVPKGSMVSFYPYAMGRMESIWGKDAKQFKIERWINKETGDLKKESAFKWPAFNA</sequence>
<dbReference type="Pfam" id="PF00067">
    <property type="entry name" value="p450"/>
    <property type="match status" value="1"/>
</dbReference>
<evidence type="ECO:0000256" key="4">
    <source>
        <dbReference type="ARBA" id="ARBA00023004"/>
    </source>
</evidence>
<name>A0AAD5TUK8_9FUNG</name>
<reference evidence="5" key="1">
    <citation type="submission" date="2020-05" db="EMBL/GenBank/DDBJ databases">
        <title>Phylogenomic resolution of chytrid fungi.</title>
        <authorList>
            <person name="Stajich J.E."/>
            <person name="Amses K."/>
            <person name="Simmons R."/>
            <person name="Seto K."/>
            <person name="Myers J."/>
            <person name="Bonds A."/>
            <person name="Quandt C.A."/>
            <person name="Barry K."/>
            <person name="Liu P."/>
            <person name="Grigoriev I."/>
            <person name="Longcore J.E."/>
            <person name="James T.Y."/>
        </authorList>
    </citation>
    <scope>NUCLEOTIDE SEQUENCE</scope>
    <source>
        <strain evidence="5">JEL0476</strain>
    </source>
</reference>
<dbReference type="InterPro" id="IPR001128">
    <property type="entry name" value="Cyt_P450"/>
</dbReference>
<dbReference type="GO" id="GO:0016705">
    <property type="term" value="F:oxidoreductase activity, acting on paired donors, with incorporation or reduction of molecular oxygen"/>
    <property type="evidence" value="ECO:0007669"/>
    <property type="project" value="InterPro"/>
</dbReference>
<feature type="non-terminal residue" evidence="5">
    <location>
        <position position="315"/>
    </location>
</feature>
<accession>A0AAD5TUK8</accession>
<evidence type="ECO:0000313" key="6">
    <source>
        <dbReference type="Proteomes" id="UP001211065"/>
    </source>
</evidence>
<keyword evidence="4" id="KW-0408">Iron</keyword>
<comment type="caution">
    <text evidence="5">The sequence shown here is derived from an EMBL/GenBank/DDBJ whole genome shotgun (WGS) entry which is preliminary data.</text>
</comment>
<dbReference type="Gene3D" id="1.10.630.10">
    <property type="entry name" value="Cytochrome P450"/>
    <property type="match status" value="1"/>
</dbReference>
<dbReference type="GO" id="GO:0020037">
    <property type="term" value="F:heme binding"/>
    <property type="evidence" value="ECO:0007669"/>
    <property type="project" value="InterPro"/>
</dbReference>